<name>A0A841GEV1_9GAMM</name>
<evidence type="ECO:0000256" key="1">
    <source>
        <dbReference type="SAM" id="MobiDB-lite"/>
    </source>
</evidence>
<accession>A0A841GEV1</accession>
<sequence>MKRYLPRLMFIATAMVYWPSMALAADADPVPLDCDPSSDCQPIDPCAMAPERCQEPTIPTTPPPPLPDSSEDQ</sequence>
<gene>
    <name evidence="3" type="ORF">HNR75_002427</name>
</gene>
<dbReference type="EMBL" id="JACHGR010000008">
    <property type="protein sequence ID" value="MBB6056489.1"/>
    <property type="molecule type" value="Genomic_DNA"/>
</dbReference>
<feature type="region of interest" description="Disordered" evidence="1">
    <location>
        <begin position="52"/>
        <end position="73"/>
    </location>
</feature>
<feature type="signal peptide" evidence="2">
    <location>
        <begin position="1"/>
        <end position="24"/>
    </location>
</feature>
<keyword evidence="2" id="KW-0732">Signal</keyword>
<organism evidence="3 4">
    <name type="scientific">Tolumonas osonensis</name>
    <dbReference type="NCBI Taxonomy" id="675874"/>
    <lineage>
        <taxon>Bacteria</taxon>
        <taxon>Pseudomonadati</taxon>
        <taxon>Pseudomonadota</taxon>
        <taxon>Gammaproteobacteria</taxon>
        <taxon>Aeromonadales</taxon>
        <taxon>Aeromonadaceae</taxon>
        <taxon>Tolumonas</taxon>
    </lineage>
</organism>
<dbReference type="AlphaFoldDB" id="A0A841GEV1"/>
<reference evidence="3 4" key="1">
    <citation type="submission" date="2020-08" db="EMBL/GenBank/DDBJ databases">
        <title>Genomic Encyclopedia of Type Strains, Phase IV (KMG-IV): sequencing the most valuable type-strain genomes for metagenomic binning, comparative biology and taxonomic classification.</title>
        <authorList>
            <person name="Goeker M."/>
        </authorList>
    </citation>
    <scope>NUCLEOTIDE SEQUENCE [LARGE SCALE GENOMIC DNA]</scope>
    <source>
        <strain evidence="3 4">DSM 22975</strain>
    </source>
</reference>
<comment type="caution">
    <text evidence="3">The sequence shown here is derived from an EMBL/GenBank/DDBJ whole genome shotgun (WGS) entry which is preliminary data.</text>
</comment>
<keyword evidence="4" id="KW-1185">Reference proteome</keyword>
<evidence type="ECO:0000313" key="4">
    <source>
        <dbReference type="Proteomes" id="UP000585721"/>
    </source>
</evidence>
<dbReference type="RefSeq" id="WP_188027219.1">
    <property type="nucleotide sequence ID" value="NZ_JACHGR010000008.1"/>
</dbReference>
<feature type="chain" id="PRO_5032353051" evidence="2">
    <location>
        <begin position="25"/>
        <end position="73"/>
    </location>
</feature>
<protein>
    <submittedName>
        <fullName evidence="3">Uncharacterized protein</fullName>
    </submittedName>
</protein>
<evidence type="ECO:0000313" key="3">
    <source>
        <dbReference type="EMBL" id="MBB6056489.1"/>
    </source>
</evidence>
<dbReference type="Proteomes" id="UP000585721">
    <property type="component" value="Unassembled WGS sequence"/>
</dbReference>
<evidence type="ECO:0000256" key="2">
    <source>
        <dbReference type="SAM" id="SignalP"/>
    </source>
</evidence>
<proteinExistence type="predicted"/>